<evidence type="ECO:0000256" key="2">
    <source>
        <dbReference type="ARBA" id="ARBA00022670"/>
    </source>
</evidence>
<dbReference type="PANTHER" id="PTHR47359:SF3">
    <property type="entry name" value="NLP_P60 DOMAIN-CONTAINING PROTEIN-RELATED"/>
    <property type="match status" value="1"/>
</dbReference>
<keyword evidence="2" id="KW-0645">Protease</keyword>
<dbReference type="AlphaFoldDB" id="N0E1R1"/>
<evidence type="ECO:0000259" key="5">
    <source>
        <dbReference type="PROSITE" id="PS51935"/>
    </source>
</evidence>
<dbReference type="GO" id="GO:0008234">
    <property type="term" value="F:cysteine-type peptidase activity"/>
    <property type="evidence" value="ECO:0007669"/>
    <property type="project" value="UniProtKB-KW"/>
</dbReference>
<evidence type="ECO:0000313" key="6">
    <source>
        <dbReference type="EMBL" id="CCH70903.1"/>
    </source>
</evidence>
<dbReference type="OrthoDB" id="9815778at2"/>
<feature type="domain" description="NlpC/P60" evidence="5">
    <location>
        <begin position="2"/>
        <end position="121"/>
    </location>
</feature>
<evidence type="ECO:0000256" key="1">
    <source>
        <dbReference type="ARBA" id="ARBA00007074"/>
    </source>
</evidence>
<dbReference type="Gene3D" id="3.90.1720.10">
    <property type="entry name" value="endopeptidase domain like (from Nostoc punctiforme)"/>
    <property type="match status" value="1"/>
</dbReference>
<dbReference type="GO" id="GO:0006508">
    <property type="term" value="P:proteolysis"/>
    <property type="evidence" value="ECO:0007669"/>
    <property type="project" value="UniProtKB-KW"/>
</dbReference>
<proteinExistence type="inferred from homology"/>
<keyword evidence="3" id="KW-0378">Hydrolase</keyword>
<name>N0E1R1_9MICO</name>
<dbReference type="SUPFAM" id="SSF54001">
    <property type="entry name" value="Cysteine proteinases"/>
    <property type="match status" value="1"/>
</dbReference>
<dbReference type="STRING" id="1193181.BN10_70001"/>
<dbReference type="InterPro" id="IPR038765">
    <property type="entry name" value="Papain-like_cys_pep_sf"/>
</dbReference>
<protein>
    <submittedName>
        <fullName evidence="6">NLP/P60 family secreted protein</fullName>
    </submittedName>
</protein>
<comment type="caution">
    <text evidence="6">The sequence shown here is derived from an EMBL/GenBank/DDBJ whole genome shotgun (WGS) entry which is preliminary data.</text>
</comment>
<dbReference type="HOGENOM" id="CLU_016043_8_4_11"/>
<dbReference type="PANTHER" id="PTHR47359">
    <property type="entry name" value="PEPTIDOGLYCAN DL-ENDOPEPTIDASE CWLO"/>
    <property type="match status" value="1"/>
</dbReference>
<dbReference type="Proteomes" id="UP000013167">
    <property type="component" value="Unassembled WGS sequence"/>
</dbReference>
<dbReference type="Pfam" id="PF00877">
    <property type="entry name" value="NLPC_P60"/>
    <property type="match status" value="1"/>
</dbReference>
<gene>
    <name evidence="6" type="ORF">BN10_70001</name>
</gene>
<dbReference type="eggNOG" id="COG0791">
    <property type="taxonomic scope" value="Bacteria"/>
</dbReference>
<dbReference type="PROSITE" id="PS51935">
    <property type="entry name" value="NLPC_P60"/>
    <property type="match status" value="1"/>
</dbReference>
<dbReference type="InterPro" id="IPR051794">
    <property type="entry name" value="PG_Endopeptidase_C40"/>
</dbReference>
<organism evidence="6 7">
    <name type="scientific">Phycicoccus elongatus Lp2</name>
    <dbReference type="NCBI Taxonomy" id="1193181"/>
    <lineage>
        <taxon>Bacteria</taxon>
        <taxon>Bacillati</taxon>
        <taxon>Actinomycetota</taxon>
        <taxon>Actinomycetes</taxon>
        <taxon>Micrococcales</taxon>
        <taxon>Intrasporangiaceae</taxon>
        <taxon>Phycicoccus</taxon>
    </lineage>
</organism>
<evidence type="ECO:0000313" key="7">
    <source>
        <dbReference type="Proteomes" id="UP000013167"/>
    </source>
</evidence>
<reference evidence="6 7" key="1">
    <citation type="journal article" date="2013" name="ISME J.">
        <title>A metabolic model for members of the genus Tetrasphaera involved in enhanced biological phosphorus removal.</title>
        <authorList>
            <person name="Kristiansen R."/>
            <person name="Nguyen H.T.T."/>
            <person name="Saunders A.M."/>
            <person name="Nielsen J.L."/>
            <person name="Wimmer R."/>
            <person name="Le V.Q."/>
            <person name="McIlroy S.J."/>
            <person name="Petrovski S."/>
            <person name="Seviour R.J."/>
            <person name="Calteau A."/>
            <person name="Nielsen K.L."/>
            <person name="Nielsen P.H."/>
        </authorList>
    </citation>
    <scope>NUCLEOTIDE SEQUENCE [LARGE SCALE GENOMIC DNA]</scope>
    <source>
        <strain evidence="6 7">Lp2</strain>
    </source>
</reference>
<dbReference type="EMBL" id="CAIZ01000141">
    <property type="protein sequence ID" value="CCH70903.1"/>
    <property type="molecule type" value="Genomic_DNA"/>
</dbReference>
<evidence type="ECO:0000256" key="4">
    <source>
        <dbReference type="ARBA" id="ARBA00022807"/>
    </source>
</evidence>
<keyword evidence="7" id="KW-1185">Reference proteome</keyword>
<sequence length="121" mass="13222">MSGNKQKVLDYAYAQLGKPYIWGGEGPVGYDCSGLTLMAYKQIGVYMAHGSQWQYNNGTKIPLSQAQPGDLVFFGNSGPTNHHVGIYIGNGQMIHAPNSRTVVKISSIYYSGDLIQTVARY</sequence>
<evidence type="ECO:0000256" key="3">
    <source>
        <dbReference type="ARBA" id="ARBA00022801"/>
    </source>
</evidence>
<accession>N0E1R1</accession>
<keyword evidence="4" id="KW-0788">Thiol protease</keyword>
<comment type="similarity">
    <text evidence="1">Belongs to the peptidase C40 family.</text>
</comment>
<dbReference type="InterPro" id="IPR000064">
    <property type="entry name" value="NLP_P60_dom"/>
</dbReference>